<accession>A0A562UPN7</accession>
<dbReference type="RefSeq" id="WP_147144356.1">
    <property type="nucleotide sequence ID" value="NZ_BAABIJ010000007.1"/>
</dbReference>
<sequence length="247" mass="27813">MTFTCVTARDRPDLAPEVAAAFRQRWPEFVFHDPVVPRYLDRVGRYFRTFDVLLLDGGRPVAGGWGVPFTWNQTVEDLPEGYDGALARSVEDHEAGRPADTFSLMAAAVHPEHDGRGLATEVIAALTARAAEAGLRHVIAPLRPTWKHRYPNVGMAEYATWVRDDGLSVDPWIRTHQRLGARILAPAPNSMVIPGTVREWEQWADMPFPVSGEYVVPGALNLVTVDRERDEAVYREENLWVRHRDPV</sequence>
<comment type="caution">
    <text evidence="2">The sequence shown here is derived from an EMBL/GenBank/DDBJ whole genome shotgun (WGS) entry which is preliminary data.</text>
</comment>
<dbReference type="SUPFAM" id="SSF55729">
    <property type="entry name" value="Acyl-CoA N-acyltransferases (Nat)"/>
    <property type="match status" value="1"/>
</dbReference>
<dbReference type="InterPro" id="IPR000182">
    <property type="entry name" value="GNAT_dom"/>
</dbReference>
<evidence type="ECO:0000259" key="1">
    <source>
        <dbReference type="PROSITE" id="PS51186"/>
    </source>
</evidence>
<keyword evidence="3" id="KW-1185">Reference proteome</keyword>
<organism evidence="2 3">
    <name type="scientific">Stackebrandtia albiflava</name>
    <dbReference type="NCBI Taxonomy" id="406432"/>
    <lineage>
        <taxon>Bacteria</taxon>
        <taxon>Bacillati</taxon>
        <taxon>Actinomycetota</taxon>
        <taxon>Actinomycetes</taxon>
        <taxon>Glycomycetales</taxon>
        <taxon>Glycomycetaceae</taxon>
        <taxon>Stackebrandtia</taxon>
    </lineage>
</organism>
<evidence type="ECO:0000313" key="2">
    <source>
        <dbReference type="EMBL" id="TWJ07585.1"/>
    </source>
</evidence>
<dbReference type="GO" id="GO:0016747">
    <property type="term" value="F:acyltransferase activity, transferring groups other than amino-acyl groups"/>
    <property type="evidence" value="ECO:0007669"/>
    <property type="project" value="InterPro"/>
</dbReference>
<dbReference type="OrthoDB" id="342444at2"/>
<name>A0A562UPN7_9ACTN</name>
<dbReference type="AlphaFoldDB" id="A0A562UPN7"/>
<dbReference type="Pfam" id="PF00583">
    <property type="entry name" value="Acetyltransf_1"/>
    <property type="match status" value="1"/>
</dbReference>
<gene>
    <name evidence="2" type="ORF">LX16_5071</name>
</gene>
<proteinExistence type="predicted"/>
<dbReference type="Proteomes" id="UP000321617">
    <property type="component" value="Unassembled WGS sequence"/>
</dbReference>
<dbReference type="InterPro" id="IPR016181">
    <property type="entry name" value="Acyl_CoA_acyltransferase"/>
</dbReference>
<feature type="domain" description="N-acetyltransferase" evidence="1">
    <location>
        <begin position="1"/>
        <end position="211"/>
    </location>
</feature>
<dbReference type="PROSITE" id="PS51186">
    <property type="entry name" value="GNAT"/>
    <property type="match status" value="1"/>
</dbReference>
<dbReference type="Gene3D" id="3.40.630.30">
    <property type="match status" value="1"/>
</dbReference>
<dbReference type="EMBL" id="VLLL01000011">
    <property type="protein sequence ID" value="TWJ07585.1"/>
    <property type="molecule type" value="Genomic_DNA"/>
</dbReference>
<protein>
    <recommendedName>
        <fullName evidence="1">N-acetyltransferase domain-containing protein</fullName>
    </recommendedName>
</protein>
<reference evidence="2 3" key="1">
    <citation type="journal article" date="2013" name="Stand. Genomic Sci.">
        <title>Genomic Encyclopedia of Type Strains, Phase I: The one thousand microbial genomes (KMG-I) project.</title>
        <authorList>
            <person name="Kyrpides N.C."/>
            <person name="Woyke T."/>
            <person name="Eisen J.A."/>
            <person name="Garrity G."/>
            <person name="Lilburn T.G."/>
            <person name="Beck B.J."/>
            <person name="Whitman W.B."/>
            <person name="Hugenholtz P."/>
            <person name="Klenk H.P."/>
        </authorList>
    </citation>
    <scope>NUCLEOTIDE SEQUENCE [LARGE SCALE GENOMIC DNA]</scope>
    <source>
        <strain evidence="2 3">DSM 45044</strain>
    </source>
</reference>
<evidence type="ECO:0000313" key="3">
    <source>
        <dbReference type="Proteomes" id="UP000321617"/>
    </source>
</evidence>